<evidence type="ECO:0000313" key="2">
    <source>
        <dbReference type="EMBL" id="MBB4806849.1"/>
    </source>
</evidence>
<dbReference type="Proteomes" id="UP000592180">
    <property type="component" value="Unassembled WGS sequence"/>
</dbReference>
<feature type="transmembrane region" description="Helical" evidence="1">
    <location>
        <begin position="27"/>
        <end position="49"/>
    </location>
</feature>
<gene>
    <name evidence="2" type="ORF">HNP38_002145</name>
</gene>
<dbReference type="EMBL" id="JACHLE010000002">
    <property type="protein sequence ID" value="MBB4806849.1"/>
    <property type="molecule type" value="Genomic_DNA"/>
</dbReference>
<feature type="transmembrane region" description="Helical" evidence="1">
    <location>
        <begin position="55"/>
        <end position="76"/>
    </location>
</feature>
<proteinExistence type="predicted"/>
<organism evidence="2 3">
    <name type="scientific">Chryseobacterium defluvii</name>
    <dbReference type="NCBI Taxonomy" id="160396"/>
    <lineage>
        <taxon>Bacteria</taxon>
        <taxon>Pseudomonadati</taxon>
        <taxon>Bacteroidota</taxon>
        <taxon>Flavobacteriia</taxon>
        <taxon>Flavobacteriales</taxon>
        <taxon>Weeksellaceae</taxon>
        <taxon>Chryseobacterium group</taxon>
        <taxon>Chryseobacterium</taxon>
    </lineage>
</organism>
<keyword evidence="1" id="KW-0472">Membrane</keyword>
<protein>
    <submittedName>
        <fullName evidence="2">Uncharacterized protein</fullName>
    </submittedName>
</protein>
<dbReference type="AlphaFoldDB" id="A0A840KBN4"/>
<comment type="caution">
    <text evidence="2">The sequence shown here is derived from an EMBL/GenBank/DDBJ whole genome shotgun (WGS) entry which is preliminary data.</text>
</comment>
<reference evidence="2 3" key="1">
    <citation type="submission" date="2020-08" db="EMBL/GenBank/DDBJ databases">
        <title>Functional genomics of gut bacteria from endangered species of beetles.</title>
        <authorList>
            <person name="Carlos-Shanley C."/>
        </authorList>
    </citation>
    <scope>NUCLEOTIDE SEQUENCE [LARGE SCALE GENOMIC DNA]</scope>
    <source>
        <strain evidence="2 3">S00151</strain>
    </source>
</reference>
<evidence type="ECO:0000256" key="1">
    <source>
        <dbReference type="SAM" id="Phobius"/>
    </source>
</evidence>
<keyword evidence="1" id="KW-0812">Transmembrane</keyword>
<dbReference type="RefSeq" id="WP_184189038.1">
    <property type="nucleotide sequence ID" value="NZ_JACHLE010000002.1"/>
</dbReference>
<keyword evidence="3" id="KW-1185">Reference proteome</keyword>
<name>A0A840KBN4_9FLAO</name>
<accession>A0A840KBN4</accession>
<sequence length="86" mass="9807">MIGILIITIMVACTYFMISRKIEWYKTASIISAMFFGLLGIGKIFELMIDPVFIWFYYLGCFPFAVLLLAGGVVWLDKVLEDPEAK</sequence>
<evidence type="ECO:0000313" key="3">
    <source>
        <dbReference type="Proteomes" id="UP000592180"/>
    </source>
</evidence>
<keyword evidence="1" id="KW-1133">Transmembrane helix</keyword>